<evidence type="ECO:0000256" key="3">
    <source>
        <dbReference type="ARBA" id="ARBA00022833"/>
    </source>
</evidence>
<dbReference type="InterPro" id="IPR046341">
    <property type="entry name" value="SET_dom_sf"/>
</dbReference>
<evidence type="ECO:0000259" key="6">
    <source>
        <dbReference type="PROSITE" id="PS50280"/>
    </source>
</evidence>
<dbReference type="CDD" id="cd20071">
    <property type="entry name" value="SET_SMYD"/>
    <property type="match status" value="1"/>
</dbReference>
<name>A0AAN9YQC8_9PEZI</name>
<evidence type="ECO:0000256" key="5">
    <source>
        <dbReference type="SAM" id="MobiDB-lite"/>
    </source>
</evidence>
<dbReference type="PROSITE" id="PS50280">
    <property type="entry name" value="SET"/>
    <property type="match status" value="1"/>
</dbReference>
<feature type="domain" description="SET" evidence="6">
    <location>
        <begin position="28"/>
        <end position="278"/>
    </location>
</feature>
<keyword evidence="2 4" id="KW-0863">Zinc-finger</keyword>
<gene>
    <name evidence="8" type="ORF">SLS62_004671</name>
</gene>
<evidence type="ECO:0008006" key="10">
    <source>
        <dbReference type="Google" id="ProtNLM"/>
    </source>
</evidence>
<dbReference type="GO" id="GO:0005634">
    <property type="term" value="C:nucleus"/>
    <property type="evidence" value="ECO:0007669"/>
    <property type="project" value="TreeGrafter"/>
</dbReference>
<keyword evidence="1" id="KW-0479">Metal-binding</keyword>
<evidence type="ECO:0000313" key="8">
    <source>
        <dbReference type="EMBL" id="KAK7753381.1"/>
    </source>
</evidence>
<evidence type="ECO:0000256" key="2">
    <source>
        <dbReference type="ARBA" id="ARBA00022771"/>
    </source>
</evidence>
<feature type="region of interest" description="Disordered" evidence="5">
    <location>
        <begin position="348"/>
        <end position="368"/>
    </location>
</feature>
<dbReference type="SUPFAM" id="SSF82199">
    <property type="entry name" value="SET domain"/>
    <property type="match status" value="1"/>
</dbReference>
<keyword evidence="9" id="KW-1185">Reference proteome</keyword>
<dbReference type="InterPro" id="IPR050869">
    <property type="entry name" value="H3K4_H4K5_MeTrfase"/>
</dbReference>
<organism evidence="8 9">
    <name type="scientific">Diatrype stigma</name>
    <dbReference type="NCBI Taxonomy" id="117547"/>
    <lineage>
        <taxon>Eukaryota</taxon>
        <taxon>Fungi</taxon>
        <taxon>Dikarya</taxon>
        <taxon>Ascomycota</taxon>
        <taxon>Pezizomycotina</taxon>
        <taxon>Sordariomycetes</taxon>
        <taxon>Xylariomycetidae</taxon>
        <taxon>Xylariales</taxon>
        <taxon>Diatrypaceae</taxon>
        <taxon>Diatrype</taxon>
    </lineage>
</organism>
<dbReference type="Pfam" id="PF01753">
    <property type="entry name" value="zf-MYND"/>
    <property type="match status" value="1"/>
</dbReference>
<reference evidence="8 9" key="1">
    <citation type="submission" date="2024-02" db="EMBL/GenBank/DDBJ databases">
        <title>De novo assembly and annotation of 12 fungi associated with fruit tree decline syndrome in Ontario, Canada.</title>
        <authorList>
            <person name="Sulman M."/>
            <person name="Ellouze W."/>
            <person name="Ilyukhin E."/>
        </authorList>
    </citation>
    <scope>NUCLEOTIDE SEQUENCE [LARGE SCALE GENOMIC DNA]</scope>
    <source>
        <strain evidence="8 9">M11/M66-122</strain>
    </source>
</reference>
<dbReference type="Proteomes" id="UP001320420">
    <property type="component" value="Unassembled WGS sequence"/>
</dbReference>
<dbReference type="EMBL" id="JAKJXP020000029">
    <property type="protein sequence ID" value="KAK7753381.1"/>
    <property type="molecule type" value="Genomic_DNA"/>
</dbReference>
<dbReference type="AlphaFoldDB" id="A0AAN9YQC8"/>
<evidence type="ECO:0000313" key="9">
    <source>
        <dbReference type="Proteomes" id="UP001320420"/>
    </source>
</evidence>
<dbReference type="InterPro" id="IPR002893">
    <property type="entry name" value="Znf_MYND"/>
</dbReference>
<protein>
    <recommendedName>
        <fullName evidence="10">Suppressor of anucleate metulae protein B</fullName>
    </recommendedName>
</protein>
<keyword evidence="3" id="KW-0862">Zinc</keyword>
<feature type="domain" description="MYND-type" evidence="7">
    <location>
        <begin position="75"/>
        <end position="132"/>
    </location>
</feature>
<sequence length="573" mass="62719">MDSPHDAQNFHDDARLCQHLLGSITTTHSLEVRQSEISEAGSGLFTLDDIPEGAEIYRSSPVVECVADGLADSVCAFCYANTLSRVHPSGRFRTKDDAPLEMIPCWAGCGKCYYCSKSCQDKAWEAYHKHECDLLLKLPASSAKTRALYRALVLHKNGLLSAEGDWKAITRLGAHQESRLSGPGATSIEELAKTAKERTGTSLDVAEISRLYCAILTNNISIRESGQALVLGTALDVPMALMNHSCEPNALTVFEGSELRVRSLRPIRAGDELLQCYTDVTCDVLMRRERLKDQFFFDCACARCEREFKKHKRRTLNDMSEIEFVHKAQKSLTNLINNTIIAMQASRATATPTTTSSTSATAAAPDDDLVPPLTTLEARARSLINDAFPASRWPDTLDPVPLLYKRLGNMHSVRGGSGTAALRCGVKGCAYTAPKSGPDWAYDLHDLVRLLTGVVVQPASRAAALRDRHFLSFARPASGRGDGGENKNGGGGGKGEFWDEYHGLLHMLVGAAERAFGPDAAYARAVRAWYDDVLEGAEEEELPSSTSFAARFRAAHRKLLFWAGVEAEHWPVE</sequence>
<evidence type="ECO:0000256" key="1">
    <source>
        <dbReference type="ARBA" id="ARBA00022723"/>
    </source>
</evidence>
<feature type="compositionally biased region" description="Low complexity" evidence="5">
    <location>
        <begin position="348"/>
        <end position="364"/>
    </location>
</feature>
<dbReference type="Gene3D" id="6.10.140.2220">
    <property type="match status" value="1"/>
</dbReference>
<dbReference type="PANTHER" id="PTHR12197:SF251">
    <property type="entry name" value="EG:BACR7C10.4 PROTEIN"/>
    <property type="match status" value="1"/>
</dbReference>
<accession>A0AAN9YQC8</accession>
<dbReference type="Gene3D" id="2.170.270.10">
    <property type="entry name" value="SET domain"/>
    <property type="match status" value="1"/>
</dbReference>
<dbReference type="PROSITE" id="PS50865">
    <property type="entry name" value="ZF_MYND_2"/>
    <property type="match status" value="1"/>
</dbReference>
<evidence type="ECO:0000256" key="4">
    <source>
        <dbReference type="PROSITE-ProRule" id="PRU00134"/>
    </source>
</evidence>
<dbReference type="Pfam" id="PF00856">
    <property type="entry name" value="SET"/>
    <property type="match status" value="1"/>
</dbReference>
<dbReference type="GO" id="GO:0008270">
    <property type="term" value="F:zinc ion binding"/>
    <property type="evidence" value="ECO:0007669"/>
    <property type="project" value="UniProtKB-KW"/>
</dbReference>
<dbReference type="Gene3D" id="1.10.220.160">
    <property type="match status" value="1"/>
</dbReference>
<dbReference type="SMART" id="SM00317">
    <property type="entry name" value="SET"/>
    <property type="match status" value="1"/>
</dbReference>
<dbReference type="PANTHER" id="PTHR12197">
    <property type="entry name" value="HISTONE-LYSINE N-METHYLTRANSFERASE SMYD"/>
    <property type="match status" value="1"/>
</dbReference>
<proteinExistence type="predicted"/>
<dbReference type="InterPro" id="IPR001214">
    <property type="entry name" value="SET_dom"/>
</dbReference>
<comment type="caution">
    <text evidence="8">The sequence shown here is derived from an EMBL/GenBank/DDBJ whole genome shotgun (WGS) entry which is preliminary data.</text>
</comment>
<evidence type="ECO:0000259" key="7">
    <source>
        <dbReference type="PROSITE" id="PS50865"/>
    </source>
</evidence>